<protein>
    <submittedName>
        <fullName evidence="1">Uncharacterized protein</fullName>
    </submittedName>
</protein>
<name>A0A1E1WDU1_PECGO</name>
<accession>A0A1E1WDU1</accession>
<sequence length="121" mass="13143">GGRGVVHRREVRVGKAVLVVHRAALHVASAVEAFVVPRLSHVSSARARVQGSAGHHERFLSRAQANTTLARAHTHKWTLSHPLAHYCHNALATELATVRVVPWYDREPSETRGAGGPTRSA</sequence>
<gene>
    <name evidence="1" type="ORF">g.8306</name>
</gene>
<proteinExistence type="predicted"/>
<organism evidence="1">
    <name type="scientific">Pectinophora gossypiella</name>
    <name type="common">Cotton pink bollworm</name>
    <name type="synonym">Depressaria gossypiella</name>
    <dbReference type="NCBI Taxonomy" id="13191"/>
    <lineage>
        <taxon>Eukaryota</taxon>
        <taxon>Metazoa</taxon>
        <taxon>Ecdysozoa</taxon>
        <taxon>Arthropoda</taxon>
        <taxon>Hexapoda</taxon>
        <taxon>Insecta</taxon>
        <taxon>Pterygota</taxon>
        <taxon>Neoptera</taxon>
        <taxon>Endopterygota</taxon>
        <taxon>Lepidoptera</taxon>
        <taxon>Glossata</taxon>
        <taxon>Ditrysia</taxon>
        <taxon>Gelechioidea</taxon>
        <taxon>Gelechiidae</taxon>
        <taxon>Apatetrinae</taxon>
        <taxon>Pectinophora</taxon>
    </lineage>
</organism>
<reference evidence="1" key="1">
    <citation type="submission" date="2015-09" db="EMBL/GenBank/DDBJ databases">
        <title>De novo assembly of Pectinophora gossypiella (Pink Bollworm) gut transcriptome.</title>
        <authorList>
            <person name="Tassone E.E."/>
        </authorList>
    </citation>
    <scope>NUCLEOTIDE SEQUENCE</scope>
</reference>
<feature type="non-terminal residue" evidence="1">
    <location>
        <position position="1"/>
    </location>
</feature>
<dbReference type="EMBL" id="GDQN01005928">
    <property type="protein sequence ID" value="JAT85126.1"/>
    <property type="molecule type" value="Transcribed_RNA"/>
</dbReference>
<dbReference type="AlphaFoldDB" id="A0A1E1WDU1"/>
<evidence type="ECO:0000313" key="1">
    <source>
        <dbReference type="EMBL" id="JAT85126.1"/>
    </source>
</evidence>
<feature type="non-terminal residue" evidence="1">
    <location>
        <position position="121"/>
    </location>
</feature>